<dbReference type="InterPro" id="IPR029058">
    <property type="entry name" value="AB_hydrolase_fold"/>
</dbReference>
<dbReference type="NCBIfam" id="TIGR02427">
    <property type="entry name" value="protocat_pcaD"/>
    <property type="match status" value="1"/>
</dbReference>
<reference evidence="2" key="1">
    <citation type="journal article" date="2014" name="Int. J. Syst. Evol. Microbiol.">
        <title>Complete genome of a new Firmicutes species belonging to the dominant human colonic microbiota ('Ruminococcus bicirculans') reveals two chromosomes and a selective capacity to utilize plant glucans.</title>
        <authorList>
            <consortium name="NISC Comparative Sequencing Program"/>
            <person name="Wegmann U."/>
            <person name="Louis P."/>
            <person name="Goesmann A."/>
            <person name="Henrissat B."/>
            <person name="Duncan S.H."/>
            <person name="Flint H.J."/>
        </authorList>
    </citation>
    <scope>NUCLEOTIDE SEQUENCE</scope>
    <source>
        <strain evidence="2">NBRC 103408</strain>
    </source>
</reference>
<protein>
    <submittedName>
        <fullName evidence="2">3-oxoadipate enol-lactonase</fullName>
    </submittedName>
</protein>
<evidence type="ECO:0000313" key="2">
    <source>
        <dbReference type="EMBL" id="GLQ04809.1"/>
    </source>
</evidence>
<comment type="caution">
    <text evidence="2">The sequence shown here is derived from an EMBL/GenBank/DDBJ whole genome shotgun (WGS) entry which is preliminary data.</text>
</comment>
<proteinExistence type="predicted"/>
<reference evidence="2" key="2">
    <citation type="submission" date="2023-01" db="EMBL/GenBank/DDBJ databases">
        <title>Draft genome sequence of Sneathiella chinensis strain NBRC 103408.</title>
        <authorList>
            <person name="Sun Q."/>
            <person name="Mori K."/>
        </authorList>
    </citation>
    <scope>NUCLEOTIDE SEQUENCE</scope>
    <source>
        <strain evidence="2">NBRC 103408</strain>
    </source>
</reference>
<dbReference type="Proteomes" id="UP001161409">
    <property type="component" value="Unassembled WGS sequence"/>
</dbReference>
<name>A0ABQ5U0H1_9PROT</name>
<keyword evidence="3" id="KW-1185">Reference proteome</keyword>
<organism evidence="2 3">
    <name type="scientific">Sneathiella chinensis</name>
    <dbReference type="NCBI Taxonomy" id="349750"/>
    <lineage>
        <taxon>Bacteria</taxon>
        <taxon>Pseudomonadati</taxon>
        <taxon>Pseudomonadota</taxon>
        <taxon>Alphaproteobacteria</taxon>
        <taxon>Sneathiellales</taxon>
        <taxon>Sneathiellaceae</taxon>
        <taxon>Sneathiella</taxon>
    </lineage>
</organism>
<dbReference type="RefSeq" id="WP_169558858.1">
    <property type="nucleotide sequence ID" value="NZ_BSNF01000001.1"/>
</dbReference>
<dbReference type="SUPFAM" id="SSF53474">
    <property type="entry name" value="alpha/beta-Hydrolases"/>
    <property type="match status" value="1"/>
</dbReference>
<dbReference type="Gene3D" id="3.40.50.1820">
    <property type="entry name" value="alpha/beta hydrolase"/>
    <property type="match status" value="1"/>
</dbReference>
<evidence type="ECO:0000259" key="1">
    <source>
        <dbReference type="Pfam" id="PF00561"/>
    </source>
</evidence>
<accession>A0ABQ5U0H1</accession>
<dbReference type="InterPro" id="IPR050266">
    <property type="entry name" value="AB_hydrolase_sf"/>
</dbReference>
<feature type="domain" description="AB hydrolase-1" evidence="1">
    <location>
        <begin position="22"/>
        <end position="245"/>
    </location>
</feature>
<dbReference type="InterPro" id="IPR026968">
    <property type="entry name" value="PcaD/CatD"/>
</dbReference>
<dbReference type="EMBL" id="BSNF01000001">
    <property type="protein sequence ID" value="GLQ04809.1"/>
    <property type="molecule type" value="Genomic_DNA"/>
</dbReference>
<dbReference type="InterPro" id="IPR000073">
    <property type="entry name" value="AB_hydrolase_1"/>
</dbReference>
<dbReference type="PRINTS" id="PR00111">
    <property type="entry name" value="ABHYDROLASE"/>
</dbReference>
<gene>
    <name evidence="2" type="primary">pcaD_1</name>
    <name evidence="2" type="ORF">GCM10007924_00300</name>
</gene>
<dbReference type="PANTHER" id="PTHR43798">
    <property type="entry name" value="MONOACYLGLYCEROL LIPASE"/>
    <property type="match status" value="1"/>
</dbReference>
<sequence>MNFLKTNETVLHYELRGTGDTTLVFSNSLGTDYRIWDDVVRNLEQDFTILLYDKRGHGLSALASPPYSLDQHVADLAALVEHLDLKKLVICGLSFGGMIAQGFYAAHPDRVKGLILCDTGHKIGTAEAWQTRIEALQQNGYAPMLDDIMARWFTESFRRDDNPVYQGCRTMLERQDLNGYTGTCAAIRDTDLTEEARKIAVPTLCVVGDEDLATPPALVEEMAGLIPGADYRVITNAGHIPCVEQPQATLTLIREFITKRVMQETVNG</sequence>
<evidence type="ECO:0000313" key="3">
    <source>
        <dbReference type="Proteomes" id="UP001161409"/>
    </source>
</evidence>
<dbReference type="Pfam" id="PF00561">
    <property type="entry name" value="Abhydrolase_1"/>
    <property type="match status" value="1"/>
</dbReference>